<evidence type="ECO:0000313" key="1">
    <source>
        <dbReference type="EMBL" id="CAF4164688.1"/>
    </source>
</evidence>
<protein>
    <submittedName>
        <fullName evidence="1">Uncharacterized protein</fullName>
    </submittedName>
</protein>
<sequence length="190" mass="21080">MGRTPIDELVHIIDSEAKYITKLPQRIDPSMTEAVMKWKSLVAKACVSLVLKLASDSSDTTAEPPSSDYMIDLRAVRTTKIKKSWSTSINKRLIGGGDQLKRLFAHSRIMIFDRLGSRTEHNFVSALYQCALSKSPLHLNKIPSCATIQEACSIIQEDSTLHELNNALIATVKSYYLSNSCQNMCDGLSS</sequence>
<gene>
    <name evidence="1" type="ORF">OKA104_LOCUS38985</name>
</gene>
<reference evidence="1" key="1">
    <citation type="submission" date="2021-02" db="EMBL/GenBank/DDBJ databases">
        <authorList>
            <person name="Nowell W R."/>
        </authorList>
    </citation>
    <scope>NUCLEOTIDE SEQUENCE</scope>
</reference>
<organism evidence="1 2">
    <name type="scientific">Adineta steineri</name>
    <dbReference type="NCBI Taxonomy" id="433720"/>
    <lineage>
        <taxon>Eukaryota</taxon>
        <taxon>Metazoa</taxon>
        <taxon>Spiralia</taxon>
        <taxon>Gnathifera</taxon>
        <taxon>Rotifera</taxon>
        <taxon>Eurotatoria</taxon>
        <taxon>Bdelloidea</taxon>
        <taxon>Adinetida</taxon>
        <taxon>Adinetidae</taxon>
        <taxon>Adineta</taxon>
    </lineage>
</organism>
<accession>A0A819YWV4</accession>
<proteinExistence type="predicted"/>
<name>A0A819YWV4_9BILA</name>
<dbReference type="EMBL" id="CAJOAY010007365">
    <property type="protein sequence ID" value="CAF4164688.1"/>
    <property type="molecule type" value="Genomic_DNA"/>
</dbReference>
<evidence type="ECO:0000313" key="2">
    <source>
        <dbReference type="Proteomes" id="UP000663881"/>
    </source>
</evidence>
<dbReference type="AlphaFoldDB" id="A0A819YWV4"/>
<comment type="caution">
    <text evidence="1">The sequence shown here is derived from an EMBL/GenBank/DDBJ whole genome shotgun (WGS) entry which is preliminary data.</text>
</comment>
<dbReference type="Proteomes" id="UP000663881">
    <property type="component" value="Unassembled WGS sequence"/>
</dbReference>
<feature type="non-terminal residue" evidence="1">
    <location>
        <position position="1"/>
    </location>
</feature>